<keyword evidence="2" id="KW-0472">Membrane</keyword>
<sequence>MSGFVDALVIVAVAVLVIARQFRTHAVDAERRWWLAPAILAVLALRGPGIVDAHHRVESLGLLVAEVAVGLATGAGWAWTTRIWRTPDGVVWSRSSKASAAVWAGGIALRAGLFGLGYALGVRQDSAALMLGLAATLLVRGAITTRRAQLLTSSPAPPPTYGDGTPSAPGAPAVRPPWKERV</sequence>
<feature type="region of interest" description="Disordered" evidence="1">
    <location>
        <begin position="151"/>
        <end position="182"/>
    </location>
</feature>
<dbReference type="RefSeq" id="WP_031183541.1">
    <property type="nucleotide sequence ID" value="NZ_CP032229.1"/>
</dbReference>
<protein>
    <submittedName>
        <fullName evidence="3">DUF1453 family protein</fullName>
    </submittedName>
</protein>
<keyword evidence="2" id="KW-0812">Transmembrane</keyword>
<feature type="transmembrane region" description="Helical" evidence="2">
    <location>
        <begin position="100"/>
        <end position="120"/>
    </location>
</feature>
<feature type="transmembrane region" description="Helical" evidence="2">
    <location>
        <begin position="60"/>
        <end position="79"/>
    </location>
</feature>
<accession>A0A4P6TYY7</accession>
<feature type="transmembrane region" description="Helical" evidence="2">
    <location>
        <begin position="126"/>
        <end position="143"/>
    </location>
</feature>
<dbReference type="STRING" id="73044.GCA_000725795_05459"/>
<evidence type="ECO:0000256" key="1">
    <source>
        <dbReference type="SAM" id="MobiDB-lite"/>
    </source>
</evidence>
<dbReference type="EMBL" id="CP032229">
    <property type="protein sequence ID" value="QBJ92720.1"/>
    <property type="molecule type" value="Genomic_DNA"/>
</dbReference>
<proteinExistence type="predicted"/>
<keyword evidence="2" id="KW-1133">Transmembrane helix</keyword>
<dbReference type="AlphaFoldDB" id="A0A4P6TYY7"/>
<organism evidence="3 4">
    <name type="scientific">Streptomyces seoulensis</name>
    <dbReference type="NCBI Taxonomy" id="73044"/>
    <lineage>
        <taxon>Bacteria</taxon>
        <taxon>Bacillati</taxon>
        <taxon>Actinomycetota</taxon>
        <taxon>Actinomycetes</taxon>
        <taxon>Kitasatosporales</taxon>
        <taxon>Streptomycetaceae</taxon>
        <taxon>Streptomyces</taxon>
    </lineage>
</organism>
<name>A0A4P6TYY7_STRSO</name>
<dbReference type="KEGG" id="sseo:D0Z67_22155"/>
<keyword evidence="4" id="KW-1185">Reference proteome</keyword>
<dbReference type="Proteomes" id="UP000292547">
    <property type="component" value="Chromosome"/>
</dbReference>
<dbReference type="GeneID" id="300101614"/>
<evidence type="ECO:0000313" key="4">
    <source>
        <dbReference type="Proteomes" id="UP000292547"/>
    </source>
</evidence>
<dbReference type="OrthoDB" id="3872634at2"/>
<evidence type="ECO:0000313" key="3">
    <source>
        <dbReference type="EMBL" id="QBJ92720.1"/>
    </source>
</evidence>
<reference evidence="3 4" key="1">
    <citation type="submission" date="2018-08" db="EMBL/GenBank/DDBJ databases">
        <title>The complete genome sequence of Streptomyces seoulensis, a pioneer strain for nickel superoxide dismutase discovery.</title>
        <authorList>
            <person name="Shin J."/>
            <person name="Lee J.-S."/>
            <person name="Lee E.-J."/>
            <person name="Youn H.-D."/>
        </authorList>
    </citation>
    <scope>NUCLEOTIDE SEQUENCE [LARGE SCALE GENOMIC DNA]</scope>
    <source>
        <strain evidence="3 4">KCTC 9819</strain>
    </source>
</reference>
<evidence type="ECO:0000256" key="2">
    <source>
        <dbReference type="SAM" id="Phobius"/>
    </source>
</evidence>
<gene>
    <name evidence="3" type="ORF">D0Z67_22155</name>
</gene>